<protein>
    <recommendedName>
        <fullName evidence="1">YdhG-like domain-containing protein</fullName>
    </recommendedName>
</protein>
<dbReference type="Proteomes" id="UP000013201">
    <property type="component" value="Unassembled WGS sequence"/>
</dbReference>
<dbReference type="RefSeq" id="WP_006955339.1">
    <property type="nucleotide sequence ID" value="NZ_CAVK010000091.1"/>
</dbReference>
<dbReference type="Gene3D" id="3.90.1150.200">
    <property type="match status" value="1"/>
</dbReference>
<comment type="caution">
    <text evidence="2">The sequence shown here is derived from an EMBL/GenBank/DDBJ whole genome shotgun (WGS) entry which is preliminary data.</text>
</comment>
<gene>
    <name evidence="2" type="ORF">EBBID32_20130</name>
</gene>
<name>N1ML55_9SPHN</name>
<dbReference type="SUPFAM" id="SSF159888">
    <property type="entry name" value="YdhG-like"/>
    <property type="match status" value="1"/>
</dbReference>
<dbReference type="AlphaFoldDB" id="N1ML55"/>
<sequence>MRGDPRIDAYIARQADFARPILIHIRALVHAAAPDISEAVKWGMPFFTYKDQNLCSMAAFKGHAAFGFWHDKVGRDDARQGAMGQFGKIMQLNDLPSDTEIVALLTQAMALIDAGDRPRAGAKQAREPLPVHPAFADAIAADPAAAAVWAAFPPGKLRDYCEWINDAKSDSTRERRIGQAVEWIAQGKGRNWKYQR</sequence>
<proteinExistence type="predicted"/>
<reference evidence="2 3" key="1">
    <citation type="submission" date="2013-03" db="EMBL/GenBank/DDBJ databases">
        <authorList>
            <person name="Le V."/>
        </authorList>
    </citation>
    <scope>NUCLEOTIDE SEQUENCE [LARGE SCALE GENOMIC DNA]</scope>
    <source>
        <strain evidence="2 3">BiD32</strain>
    </source>
</reference>
<reference evidence="3" key="2">
    <citation type="submission" date="2013-04" db="EMBL/GenBank/DDBJ databases">
        <title>Bisphenol A degrading Sphingobium sp. strain BiD32.</title>
        <authorList>
            <person name="Nielsen J.L."/>
            <person name="Zhou N.A."/>
            <person name="Kjeldal H."/>
        </authorList>
    </citation>
    <scope>NUCLEOTIDE SEQUENCE [LARGE SCALE GENOMIC DNA]</scope>
    <source>
        <strain evidence="3">BiD32</strain>
    </source>
</reference>
<evidence type="ECO:0000259" key="1">
    <source>
        <dbReference type="Pfam" id="PF08818"/>
    </source>
</evidence>
<keyword evidence="3" id="KW-1185">Reference proteome</keyword>
<organism evidence="2 3">
    <name type="scientific">Sphingobium indicum BiD32</name>
    <dbReference type="NCBI Taxonomy" id="1301087"/>
    <lineage>
        <taxon>Bacteria</taxon>
        <taxon>Pseudomonadati</taxon>
        <taxon>Pseudomonadota</taxon>
        <taxon>Alphaproteobacteria</taxon>
        <taxon>Sphingomonadales</taxon>
        <taxon>Sphingomonadaceae</taxon>
        <taxon>Sphingobium</taxon>
    </lineage>
</organism>
<evidence type="ECO:0000313" key="2">
    <source>
        <dbReference type="EMBL" id="CCW17666.1"/>
    </source>
</evidence>
<dbReference type="EMBL" id="CAVK010000091">
    <property type="protein sequence ID" value="CCW17666.1"/>
    <property type="molecule type" value="Genomic_DNA"/>
</dbReference>
<dbReference type="InterPro" id="IPR014922">
    <property type="entry name" value="YdhG-like"/>
</dbReference>
<feature type="domain" description="YdhG-like" evidence="1">
    <location>
        <begin position="19"/>
        <end position="108"/>
    </location>
</feature>
<dbReference type="OrthoDB" id="214150at2"/>
<dbReference type="Pfam" id="PF08818">
    <property type="entry name" value="DUF1801"/>
    <property type="match status" value="1"/>
</dbReference>
<accession>N1ML55</accession>
<dbReference type="Pfam" id="PF13376">
    <property type="entry name" value="OmdA"/>
    <property type="match status" value="1"/>
</dbReference>
<evidence type="ECO:0000313" key="3">
    <source>
        <dbReference type="Proteomes" id="UP000013201"/>
    </source>
</evidence>